<protein>
    <submittedName>
        <fullName evidence="7">Beta-N-acetylhexosaminidase</fullName>
        <ecNumber evidence="7">3.2.1.52</ecNumber>
    </submittedName>
</protein>
<feature type="region of interest" description="Disordered" evidence="4">
    <location>
        <begin position="21"/>
        <end position="87"/>
    </location>
</feature>
<dbReference type="PROSITE" id="PS00775">
    <property type="entry name" value="GLYCOSYL_HYDROL_F3"/>
    <property type="match status" value="1"/>
</dbReference>
<sequence>MMFKRPAAAMTLAAAMLVAGCSGNGNAGTSSPVPSSAAPSSASSAPTPSATPSGSAPSAGAPSSPSSSATPPASSSPSASEDPIQRKVDSMSLEEKIGQMILAGVAGTTLSTNDKKMIAEDKIGGVILYANNIKDLNGAVSLINALKKTNVPNPAPLLVGVDQEGGRVNRLPGEFVKMPPNRTVGDAGKPELAGEMGKLIGRELKAIGVNLDFAPVLDVNSNPNNPVIGDRSFGSSASLVASLGLPELEGIRGEGIIPVVKHFPGHGDTSVDSHLDLPVVNKTTQQLAKLEWIPFQAAIKDHVEAVMVAHILFPKLDADKPASLSAEIVGKLLRDQMNYDGVVFTDDLTMGAIVKHYTLAQAAVDAVLAGDDILLVGHGYDDERTVFDTLLAKVKDGTIPESRIDGSAYRILKLKTAFQLHDRSTPVPDLTSINADVSAWLKQVES</sequence>
<evidence type="ECO:0000256" key="5">
    <source>
        <dbReference type="SAM" id="SignalP"/>
    </source>
</evidence>
<feature type="domain" description="Glycoside hydrolase family 3 N-terminal" evidence="6">
    <location>
        <begin position="93"/>
        <end position="414"/>
    </location>
</feature>
<reference evidence="7 8" key="1">
    <citation type="submission" date="2020-08" db="EMBL/GenBank/DDBJ databases">
        <title>Cohnella phylogeny.</title>
        <authorList>
            <person name="Dunlap C."/>
        </authorList>
    </citation>
    <scope>NUCLEOTIDE SEQUENCE [LARGE SCALE GENOMIC DNA]</scope>
    <source>
        <strain evidence="7 8">CBP 2801</strain>
    </source>
</reference>
<dbReference type="PANTHER" id="PTHR30480:SF16">
    <property type="entry name" value="GLYCOSIDE HYDROLASE FAMILY 3 DOMAIN PROTEIN"/>
    <property type="match status" value="1"/>
</dbReference>
<evidence type="ECO:0000256" key="3">
    <source>
        <dbReference type="ARBA" id="ARBA00023295"/>
    </source>
</evidence>
<dbReference type="GO" id="GO:0004563">
    <property type="term" value="F:beta-N-acetylhexosaminidase activity"/>
    <property type="evidence" value="ECO:0007669"/>
    <property type="project" value="UniProtKB-EC"/>
</dbReference>
<proteinExistence type="inferred from homology"/>
<organism evidence="7 8">
    <name type="scientific">Cohnella zeiphila</name>
    <dbReference type="NCBI Taxonomy" id="2761120"/>
    <lineage>
        <taxon>Bacteria</taxon>
        <taxon>Bacillati</taxon>
        <taxon>Bacillota</taxon>
        <taxon>Bacilli</taxon>
        <taxon>Bacillales</taxon>
        <taxon>Paenibacillaceae</taxon>
        <taxon>Cohnella</taxon>
    </lineage>
</organism>
<dbReference type="GO" id="GO:0005975">
    <property type="term" value="P:carbohydrate metabolic process"/>
    <property type="evidence" value="ECO:0007669"/>
    <property type="project" value="InterPro"/>
</dbReference>
<keyword evidence="8" id="KW-1185">Reference proteome</keyword>
<dbReference type="InterPro" id="IPR050226">
    <property type="entry name" value="NagZ_Beta-hexosaminidase"/>
</dbReference>
<evidence type="ECO:0000256" key="2">
    <source>
        <dbReference type="ARBA" id="ARBA00022801"/>
    </source>
</evidence>
<name>A0A7X0SKT8_9BACL</name>
<dbReference type="GO" id="GO:0009254">
    <property type="term" value="P:peptidoglycan turnover"/>
    <property type="evidence" value="ECO:0007669"/>
    <property type="project" value="TreeGrafter"/>
</dbReference>
<evidence type="ECO:0000256" key="4">
    <source>
        <dbReference type="SAM" id="MobiDB-lite"/>
    </source>
</evidence>
<comment type="similarity">
    <text evidence="1">Belongs to the glycosyl hydrolase 3 family.</text>
</comment>
<evidence type="ECO:0000256" key="1">
    <source>
        <dbReference type="ARBA" id="ARBA00005336"/>
    </source>
</evidence>
<dbReference type="InterPro" id="IPR017853">
    <property type="entry name" value="GH"/>
</dbReference>
<dbReference type="AlphaFoldDB" id="A0A7X0SKT8"/>
<dbReference type="NCBIfam" id="NF003740">
    <property type="entry name" value="PRK05337.1"/>
    <property type="match status" value="1"/>
</dbReference>
<dbReference type="PROSITE" id="PS51257">
    <property type="entry name" value="PROKAR_LIPOPROTEIN"/>
    <property type="match status" value="1"/>
</dbReference>
<keyword evidence="5" id="KW-0732">Signal</keyword>
<keyword evidence="3 7" id="KW-0326">Glycosidase</keyword>
<dbReference type="Proteomes" id="UP000564644">
    <property type="component" value="Unassembled WGS sequence"/>
</dbReference>
<evidence type="ECO:0000259" key="6">
    <source>
        <dbReference type="Pfam" id="PF00933"/>
    </source>
</evidence>
<dbReference type="InterPro" id="IPR019800">
    <property type="entry name" value="Glyco_hydro_3_AS"/>
</dbReference>
<dbReference type="Pfam" id="PF00933">
    <property type="entry name" value="Glyco_hydro_3"/>
    <property type="match status" value="1"/>
</dbReference>
<dbReference type="EMBL" id="JACJVO010000002">
    <property type="protein sequence ID" value="MBB6729588.1"/>
    <property type="molecule type" value="Genomic_DNA"/>
</dbReference>
<gene>
    <name evidence="7" type="primary">nagZ</name>
    <name evidence="7" type="ORF">H7C18_01605</name>
</gene>
<feature type="chain" id="PRO_5038897311" evidence="5">
    <location>
        <begin position="28"/>
        <end position="446"/>
    </location>
</feature>
<keyword evidence="2 7" id="KW-0378">Hydrolase</keyword>
<evidence type="ECO:0000313" key="8">
    <source>
        <dbReference type="Proteomes" id="UP000564644"/>
    </source>
</evidence>
<dbReference type="PANTHER" id="PTHR30480">
    <property type="entry name" value="BETA-HEXOSAMINIDASE-RELATED"/>
    <property type="match status" value="1"/>
</dbReference>
<feature type="signal peptide" evidence="5">
    <location>
        <begin position="1"/>
        <end position="27"/>
    </location>
</feature>
<feature type="compositionally biased region" description="Low complexity" evidence="4">
    <location>
        <begin position="27"/>
        <end position="80"/>
    </location>
</feature>
<dbReference type="EC" id="3.2.1.52" evidence="7"/>
<evidence type="ECO:0000313" key="7">
    <source>
        <dbReference type="EMBL" id="MBB6729588.1"/>
    </source>
</evidence>
<dbReference type="SUPFAM" id="SSF51445">
    <property type="entry name" value="(Trans)glycosidases"/>
    <property type="match status" value="1"/>
</dbReference>
<dbReference type="InterPro" id="IPR001764">
    <property type="entry name" value="Glyco_hydro_3_N"/>
</dbReference>
<comment type="caution">
    <text evidence="7">The sequence shown here is derived from an EMBL/GenBank/DDBJ whole genome shotgun (WGS) entry which is preliminary data.</text>
</comment>
<dbReference type="RefSeq" id="WP_185127264.1">
    <property type="nucleotide sequence ID" value="NZ_JACJVO010000002.1"/>
</dbReference>
<dbReference type="InterPro" id="IPR036962">
    <property type="entry name" value="Glyco_hydro_3_N_sf"/>
</dbReference>
<dbReference type="Gene3D" id="3.20.20.300">
    <property type="entry name" value="Glycoside hydrolase, family 3, N-terminal domain"/>
    <property type="match status" value="1"/>
</dbReference>
<accession>A0A7X0SKT8</accession>